<comment type="subcellular location">
    <subcellularLocation>
        <location evidence="1">Membrane</location>
        <topology evidence="1">Peripheral membrane protein</topology>
    </subcellularLocation>
</comment>
<dbReference type="Gene3D" id="1.20.120.140">
    <property type="entry name" value="Signal recognition particle SRP54, nucleotide-binding domain"/>
    <property type="match status" value="1"/>
</dbReference>
<evidence type="ECO:0000313" key="9">
    <source>
        <dbReference type="EMBL" id="KAK4538242.1"/>
    </source>
</evidence>
<evidence type="ECO:0000256" key="4">
    <source>
        <dbReference type="ARBA" id="ARBA00023134"/>
    </source>
</evidence>
<keyword evidence="6" id="KW-0675">Receptor</keyword>
<feature type="coiled-coil region" evidence="7">
    <location>
        <begin position="107"/>
        <end position="134"/>
    </location>
</feature>
<proteinExistence type="inferred from homology"/>
<dbReference type="SMART" id="SM00382">
    <property type="entry name" value="AAA"/>
    <property type="match status" value="1"/>
</dbReference>
<evidence type="ECO:0000256" key="1">
    <source>
        <dbReference type="ARBA" id="ARBA00004170"/>
    </source>
</evidence>
<evidence type="ECO:0000313" key="10">
    <source>
        <dbReference type="Proteomes" id="UP001301350"/>
    </source>
</evidence>
<dbReference type="PROSITE" id="PS00300">
    <property type="entry name" value="SRP54"/>
    <property type="match status" value="1"/>
</dbReference>
<feature type="domain" description="SRP54-type proteins GTP-binding" evidence="8">
    <location>
        <begin position="367"/>
        <end position="380"/>
    </location>
</feature>
<dbReference type="InterPro" id="IPR013822">
    <property type="entry name" value="Signal_recog_particl_SRP54_hlx"/>
</dbReference>
<comment type="caution">
    <text evidence="9">The sequence shown here is derived from an EMBL/GenBank/DDBJ whole genome shotgun (WGS) entry which is preliminary data.</text>
</comment>
<evidence type="ECO:0000256" key="2">
    <source>
        <dbReference type="ARBA" id="ARBA00008531"/>
    </source>
</evidence>
<accession>A0AAV9J0X5</accession>
<keyword evidence="10" id="KW-1185">Reference proteome</keyword>
<dbReference type="GO" id="GO:0006614">
    <property type="term" value="P:SRP-dependent cotranslational protein targeting to membrane"/>
    <property type="evidence" value="ECO:0007669"/>
    <property type="project" value="InterPro"/>
</dbReference>
<dbReference type="GO" id="GO:0005737">
    <property type="term" value="C:cytoplasm"/>
    <property type="evidence" value="ECO:0007669"/>
    <property type="project" value="UniProtKB-ARBA"/>
</dbReference>
<dbReference type="EMBL" id="JANCYW010000016">
    <property type="protein sequence ID" value="KAK4538242.1"/>
    <property type="molecule type" value="Genomic_DNA"/>
</dbReference>
<gene>
    <name evidence="9" type="ORF">CDCA_CDCA16G4267</name>
</gene>
<dbReference type="NCBIfam" id="TIGR00064">
    <property type="entry name" value="ftsY"/>
    <property type="match status" value="1"/>
</dbReference>
<name>A0AAV9J0X5_CYACA</name>
<dbReference type="InterPro" id="IPR003593">
    <property type="entry name" value="AAA+_ATPase"/>
</dbReference>
<dbReference type="SUPFAM" id="SSF52540">
    <property type="entry name" value="P-loop containing nucleoside triphosphate hydrolases"/>
    <property type="match status" value="1"/>
</dbReference>
<dbReference type="Pfam" id="PF00448">
    <property type="entry name" value="SRP54"/>
    <property type="match status" value="1"/>
</dbReference>
<keyword evidence="5" id="KW-0472">Membrane</keyword>
<comment type="similarity">
    <text evidence="2">Belongs to the GTP-binding SRP family.</text>
</comment>
<dbReference type="InterPro" id="IPR000897">
    <property type="entry name" value="SRP54_GTPase_dom"/>
</dbReference>
<reference evidence="9 10" key="1">
    <citation type="submission" date="2022-07" db="EMBL/GenBank/DDBJ databases">
        <title>Genome-wide signatures of adaptation to extreme environments.</title>
        <authorList>
            <person name="Cho C.H."/>
            <person name="Yoon H.S."/>
        </authorList>
    </citation>
    <scope>NUCLEOTIDE SEQUENCE [LARGE SCALE GENOMIC DNA]</scope>
    <source>
        <strain evidence="9 10">DBV 063 E5</strain>
    </source>
</reference>
<dbReference type="SMART" id="SM00962">
    <property type="entry name" value="SRP54"/>
    <property type="match status" value="1"/>
</dbReference>
<dbReference type="InterPro" id="IPR027417">
    <property type="entry name" value="P-loop_NTPase"/>
</dbReference>
<keyword evidence="4" id="KW-0342">GTP-binding</keyword>
<evidence type="ECO:0000256" key="6">
    <source>
        <dbReference type="ARBA" id="ARBA00023170"/>
    </source>
</evidence>
<evidence type="ECO:0000256" key="3">
    <source>
        <dbReference type="ARBA" id="ARBA00022741"/>
    </source>
</evidence>
<dbReference type="GO" id="GO:0005525">
    <property type="term" value="F:GTP binding"/>
    <property type="evidence" value="ECO:0007669"/>
    <property type="project" value="UniProtKB-KW"/>
</dbReference>
<dbReference type="AlphaFoldDB" id="A0AAV9J0X5"/>
<dbReference type="Proteomes" id="UP001301350">
    <property type="component" value="Unassembled WGS sequence"/>
</dbReference>
<sequence>MFVPALGCHNRWGTRAINSATHACPRRFPHSSQLSRVRCMAGAFDWLRSWGERASKESAALGDALKQGRLGEYVRDKAKRDVAEVQAFQQGLMKSRERLGREIETIMERNAGKLDEMEATLRELEEALLMADLGVSVVDRVMEDLRREATEQRLRSAADIREALAASLVRILVQVEPDTGDKKAVGSTTAPAVVLLVGSNGHGKTTTAAKLAHRLRTQAQQRVLLAACDTFRAAAVDQLELWAERAGVDLVKPRPNQKSGTAVAFDAIERAKSDRYDAVVMDTSGRLHTNQNLMTEMQKLKRVVERQLQGEIAECLLVVDASTGRNAIPTAKRWREAMNITGVVVTKLDGTARAGFVVGLASELGIPVRFVGIGERLEDLRDFDPTAFVSGLLLGERATSVGASKA</sequence>
<dbReference type="InterPro" id="IPR036225">
    <property type="entry name" value="SRP/SRP_N"/>
</dbReference>
<dbReference type="SMART" id="SM00963">
    <property type="entry name" value="SRP54_N"/>
    <property type="match status" value="1"/>
</dbReference>
<dbReference type="PANTHER" id="PTHR43134:SF7">
    <property type="entry name" value="CELL DIVISION PROTEIN FTSY HOMOLOG, CHLOROPLASTIC"/>
    <property type="match status" value="1"/>
</dbReference>
<dbReference type="InterPro" id="IPR042101">
    <property type="entry name" value="SRP54_N_sf"/>
</dbReference>
<dbReference type="GO" id="GO:0005047">
    <property type="term" value="F:signal recognition particle binding"/>
    <property type="evidence" value="ECO:0007669"/>
    <property type="project" value="TreeGrafter"/>
</dbReference>
<dbReference type="PANTHER" id="PTHR43134">
    <property type="entry name" value="SIGNAL RECOGNITION PARTICLE RECEPTOR SUBUNIT ALPHA"/>
    <property type="match status" value="1"/>
</dbReference>
<dbReference type="GO" id="GO:0003924">
    <property type="term" value="F:GTPase activity"/>
    <property type="evidence" value="ECO:0007669"/>
    <property type="project" value="TreeGrafter"/>
</dbReference>
<evidence type="ECO:0000256" key="5">
    <source>
        <dbReference type="ARBA" id="ARBA00023136"/>
    </source>
</evidence>
<organism evidence="9 10">
    <name type="scientific">Cyanidium caldarium</name>
    <name type="common">Red alga</name>
    <dbReference type="NCBI Taxonomy" id="2771"/>
    <lineage>
        <taxon>Eukaryota</taxon>
        <taxon>Rhodophyta</taxon>
        <taxon>Bangiophyceae</taxon>
        <taxon>Cyanidiales</taxon>
        <taxon>Cyanidiaceae</taxon>
        <taxon>Cyanidium</taxon>
    </lineage>
</organism>
<dbReference type="SUPFAM" id="SSF47364">
    <property type="entry name" value="Domain of the SRP/SRP receptor G-proteins"/>
    <property type="match status" value="1"/>
</dbReference>
<dbReference type="InterPro" id="IPR004390">
    <property type="entry name" value="SR_rcpt_FtsY"/>
</dbReference>
<keyword evidence="7" id="KW-0175">Coiled coil</keyword>
<dbReference type="Gene3D" id="3.40.50.300">
    <property type="entry name" value="P-loop containing nucleotide triphosphate hydrolases"/>
    <property type="match status" value="1"/>
</dbReference>
<keyword evidence="3" id="KW-0547">Nucleotide-binding</keyword>
<protein>
    <recommendedName>
        <fullName evidence="8">SRP54-type proteins GTP-binding domain-containing protein</fullName>
    </recommendedName>
</protein>
<dbReference type="GO" id="GO:0016020">
    <property type="term" value="C:membrane"/>
    <property type="evidence" value="ECO:0007669"/>
    <property type="project" value="UniProtKB-SubCell"/>
</dbReference>
<evidence type="ECO:0000256" key="7">
    <source>
        <dbReference type="SAM" id="Coils"/>
    </source>
</evidence>
<evidence type="ECO:0000259" key="8">
    <source>
        <dbReference type="PROSITE" id="PS00300"/>
    </source>
</evidence>
<dbReference type="FunFam" id="3.40.50.300:FF:000053">
    <property type="entry name" value="Signal recognition particle receptor FtsY"/>
    <property type="match status" value="1"/>
</dbReference>
<dbReference type="Pfam" id="PF02881">
    <property type="entry name" value="SRP54_N"/>
    <property type="match status" value="1"/>
</dbReference>